<sequence length="132" mass="14461">MDLPDNGIRAWTPEELHTLHEAWSIMLAAETTDGPPQAQVEVGVVTIDDGVYVRAYQGVRSVWYQATQARGRGTIQVGNVVLPVRFEAQQSADDADLALRIDAAYSSKYGSLASGIMTRAVREATVRIHARH</sequence>
<dbReference type="Pfam" id="PF10012">
    <property type="entry name" value="DUF2255"/>
    <property type="match status" value="1"/>
</dbReference>
<comment type="caution">
    <text evidence="1">The sequence shown here is derived from an EMBL/GenBank/DDBJ whole genome shotgun (WGS) entry which is preliminary data.</text>
</comment>
<evidence type="ECO:0000313" key="2">
    <source>
        <dbReference type="Proteomes" id="UP001501570"/>
    </source>
</evidence>
<proteinExistence type="predicted"/>
<dbReference type="Proteomes" id="UP001501570">
    <property type="component" value="Unassembled WGS sequence"/>
</dbReference>
<accession>A0ABP9RLK7</accession>
<dbReference type="EMBL" id="BAABJQ010000003">
    <property type="protein sequence ID" value="GAA5180393.1"/>
    <property type="molecule type" value="Genomic_DNA"/>
</dbReference>
<keyword evidence="2" id="KW-1185">Reference proteome</keyword>
<organism evidence="1 2">
    <name type="scientific">Rugosimonospora acidiphila</name>
    <dbReference type="NCBI Taxonomy" id="556531"/>
    <lineage>
        <taxon>Bacteria</taxon>
        <taxon>Bacillati</taxon>
        <taxon>Actinomycetota</taxon>
        <taxon>Actinomycetes</taxon>
        <taxon>Micromonosporales</taxon>
        <taxon>Micromonosporaceae</taxon>
        <taxon>Rugosimonospora</taxon>
    </lineage>
</organism>
<evidence type="ECO:0000313" key="1">
    <source>
        <dbReference type="EMBL" id="GAA5180393.1"/>
    </source>
</evidence>
<protein>
    <recommendedName>
        <fullName evidence="3">DUF2255 family protein</fullName>
    </recommendedName>
</protein>
<name>A0ABP9RLK7_9ACTN</name>
<gene>
    <name evidence="1" type="ORF">GCM10023322_12590</name>
</gene>
<dbReference type="InterPro" id="IPR016888">
    <property type="entry name" value="UCP028498"/>
</dbReference>
<dbReference type="RefSeq" id="WP_345626948.1">
    <property type="nucleotide sequence ID" value="NZ_BAABJQ010000003.1"/>
</dbReference>
<reference evidence="2" key="1">
    <citation type="journal article" date="2019" name="Int. J. Syst. Evol. Microbiol.">
        <title>The Global Catalogue of Microorganisms (GCM) 10K type strain sequencing project: providing services to taxonomists for standard genome sequencing and annotation.</title>
        <authorList>
            <consortium name="The Broad Institute Genomics Platform"/>
            <consortium name="The Broad Institute Genome Sequencing Center for Infectious Disease"/>
            <person name="Wu L."/>
            <person name="Ma J."/>
        </authorList>
    </citation>
    <scope>NUCLEOTIDE SEQUENCE [LARGE SCALE GENOMIC DNA]</scope>
    <source>
        <strain evidence="2">JCM 18304</strain>
    </source>
</reference>
<evidence type="ECO:0008006" key="3">
    <source>
        <dbReference type="Google" id="ProtNLM"/>
    </source>
</evidence>